<keyword evidence="2" id="KW-0723">Serine/threonine-protein kinase</keyword>
<evidence type="ECO:0000256" key="3">
    <source>
        <dbReference type="ARBA" id="ARBA00022679"/>
    </source>
</evidence>
<dbReference type="SMART" id="SM00233">
    <property type="entry name" value="PH"/>
    <property type="match status" value="1"/>
</dbReference>
<evidence type="ECO:0000259" key="7">
    <source>
        <dbReference type="PROSITE" id="PS50003"/>
    </source>
</evidence>
<feature type="domain" description="Protein kinase" evidence="8">
    <location>
        <begin position="104"/>
        <end position="379"/>
    </location>
</feature>
<evidence type="ECO:0000313" key="10">
    <source>
        <dbReference type="Proteomes" id="UP001470230"/>
    </source>
</evidence>
<organism evidence="9 10">
    <name type="scientific">Tritrichomonas musculus</name>
    <dbReference type="NCBI Taxonomy" id="1915356"/>
    <lineage>
        <taxon>Eukaryota</taxon>
        <taxon>Metamonada</taxon>
        <taxon>Parabasalia</taxon>
        <taxon>Tritrichomonadida</taxon>
        <taxon>Tritrichomonadidae</taxon>
        <taxon>Tritrichomonas</taxon>
    </lineage>
</organism>
<name>A0ABR2L161_9EUKA</name>
<dbReference type="GO" id="GO:0016301">
    <property type="term" value="F:kinase activity"/>
    <property type="evidence" value="ECO:0007669"/>
    <property type="project" value="UniProtKB-KW"/>
</dbReference>
<evidence type="ECO:0000256" key="5">
    <source>
        <dbReference type="ARBA" id="ARBA00022777"/>
    </source>
</evidence>
<accession>A0ABR2L161</accession>
<reference evidence="9 10" key="1">
    <citation type="submission" date="2024-04" db="EMBL/GenBank/DDBJ databases">
        <title>Tritrichomonas musculus Genome.</title>
        <authorList>
            <person name="Alves-Ferreira E."/>
            <person name="Grigg M."/>
            <person name="Lorenzi H."/>
            <person name="Galac M."/>
        </authorList>
    </citation>
    <scope>NUCLEOTIDE SEQUENCE [LARGE SCALE GENOMIC DNA]</scope>
    <source>
        <strain evidence="9 10">EAF2021</strain>
    </source>
</reference>
<evidence type="ECO:0000313" key="9">
    <source>
        <dbReference type="EMBL" id="KAK8897105.1"/>
    </source>
</evidence>
<dbReference type="Gene3D" id="3.30.200.20">
    <property type="entry name" value="Phosphorylase Kinase, domain 1"/>
    <property type="match status" value="1"/>
</dbReference>
<dbReference type="InterPro" id="IPR011009">
    <property type="entry name" value="Kinase-like_dom_sf"/>
</dbReference>
<keyword evidence="10" id="KW-1185">Reference proteome</keyword>
<gene>
    <name evidence="9" type="ORF">M9Y10_015039</name>
</gene>
<evidence type="ECO:0000256" key="2">
    <source>
        <dbReference type="ARBA" id="ARBA00022527"/>
    </source>
</evidence>
<dbReference type="Gene3D" id="1.10.510.10">
    <property type="entry name" value="Transferase(Phosphotransferase) domain 1"/>
    <property type="match status" value="1"/>
</dbReference>
<keyword evidence="6" id="KW-0067">ATP-binding</keyword>
<feature type="domain" description="PH" evidence="7">
    <location>
        <begin position="4"/>
        <end position="112"/>
    </location>
</feature>
<comment type="caution">
    <text evidence="9">The sequence shown here is derived from an EMBL/GenBank/DDBJ whole genome shotgun (WGS) entry which is preliminary data.</text>
</comment>
<evidence type="ECO:0000256" key="6">
    <source>
        <dbReference type="ARBA" id="ARBA00022840"/>
    </source>
</evidence>
<dbReference type="Proteomes" id="UP001470230">
    <property type="component" value="Unassembled WGS sequence"/>
</dbReference>
<dbReference type="PANTHER" id="PTHR24351">
    <property type="entry name" value="RIBOSOMAL PROTEIN S6 KINASE"/>
    <property type="match status" value="1"/>
</dbReference>
<dbReference type="Pfam" id="PF00169">
    <property type="entry name" value="PH"/>
    <property type="match status" value="1"/>
</dbReference>
<dbReference type="InterPro" id="IPR011993">
    <property type="entry name" value="PH-like_dom_sf"/>
</dbReference>
<evidence type="ECO:0000256" key="1">
    <source>
        <dbReference type="ARBA" id="ARBA00006935"/>
    </source>
</evidence>
<dbReference type="Gene3D" id="2.30.29.30">
    <property type="entry name" value="Pleckstrin-homology domain (PH domain)/Phosphotyrosine-binding domain (PTB)"/>
    <property type="match status" value="1"/>
</dbReference>
<keyword evidence="5 9" id="KW-0418">Kinase</keyword>
<proteinExistence type="inferred from homology"/>
<dbReference type="PROSITE" id="PS50003">
    <property type="entry name" value="PH_DOMAIN"/>
    <property type="match status" value="1"/>
</dbReference>
<dbReference type="EMBL" id="JAPFFF010000002">
    <property type="protein sequence ID" value="KAK8897105.1"/>
    <property type="molecule type" value="Genomic_DNA"/>
</dbReference>
<keyword evidence="3" id="KW-0808">Transferase</keyword>
<evidence type="ECO:0000256" key="4">
    <source>
        <dbReference type="ARBA" id="ARBA00022741"/>
    </source>
</evidence>
<dbReference type="InterPro" id="IPR001849">
    <property type="entry name" value="PH_domain"/>
</dbReference>
<dbReference type="SUPFAM" id="SSF50729">
    <property type="entry name" value="PH domain-like"/>
    <property type="match status" value="1"/>
</dbReference>
<dbReference type="SUPFAM" id="SSF56112">
    <property type="entry name" value="Protein kinase-like (PK-like)"/>
    <property type="match status" value="1"/>
</dbReference>
<dbReference type="PROSITE" id="PS50011">
    <property type="entry name" value="PROTEIN_KINASE_DOM"/>
    <property type="match status" value="1"/>
</dbReference>
<evidence type="ECO:0000259" key="8">
    <source>
        <dbReference type="PROSITE" id="PS50011"/>
    </source>
</evidence>
<keyword evidence="4" id="KW-0547">Nucleotide-binding</keyword>
<dbReference type="SMART" id="SM00220">
    <property type="entry name" value="S_TKc"/>
    <property type="match status" value="1"/>
</dbReference>
<sequence length="408" mass="47443">MSKEPVKTGYLCKLGGKIKTKKQRFFVLTEIESNSKAQLSYYKKEKDFQDDPSNPIGTIIIQDATCVTKADKIKKMPAFYIMDHEKKRNFEILAKSDKEVDEWIEVIKNTCSNLLNEKIKIVDQDVVVVNHEFCKANTDTTIELVKVKGKLYIQKTVLKSRFPSKEEIEETNHIFQSLCIKSNPFVANVVSVSEHDDRIIIIEEYASKGCLFGYLWKENRFSERRMQIYAAELILAINFLHENNIKYLSLDPCSILLNEKGHIKLTIPINIVLRNLNSSNFQMNPYFPIDIITEQTIDESIDWYLLGVLLYEMVCGYPPFWDEDPEILKRKLLNAPLEFPRHVKKETKSFIRRLMERNNQKRLGYGPKGVEAIKKDAFFADYSWESSDNPSRLEFVPEDSKVIVSIKI</sequence>
<dbReference type="Pfam" id="PF00069">
    <property type="entry name" value="Pkinase"/>
    <property type="match status" value="1"/>
</dbReference>
<dbReference type="InterPro" id="IPR000719">
    <property type="entry name" value="Prot_kinase_dom"/>
</dbReference>
<comment type="similarity">
    <text evidence="1">Belongs to the protein kinase superfamily. AGC Ser/Thr protein kinase family. RAC subfamily.</text>
</comment>
<protein>
    <submittedName>
        <fullName evidence="9">RAC-gamma serine/threonine-protein kinase</fullName>
    </submittedName>
</protein>